<dbReference type="HOGENOM" id="CLU_056034_0_0_1"/>
<gene>
    <name evidence="4" type="ORF">GYMLUDRAFT_57884</name>
</gene>
<dbReference type="InterPro" id="IPR000467">
    <property type="entry name" value="G_patch_dom"/>
</dbReference>
<dbReference type="InterPro" id="IPR008984">
    <property type="entry name" value="SMAD_FHA_dom_sf"/>
</dbReference>
<feature type="compositionally biased region" description="Low complexity" evidence="1">
    <location>
        <begin position="284"/>
        <end position="300"/>
    </location>
</feature>
<dbReference type="AlphaFoldDB" id="A0A0D0C4T6"/>
<dbReference type="SMART" id="SM00443">
    <property type="entry name" value="G_patch"/>
    <property type="match status" value="1"/>
</dbReference>
<feature type="domain" description="G-patch" evidence="3">
    <location>
        <begin position="314"/>
        <end position="360"/>
    </location>
</feature>
<dbReference type="Pfam" id="PF01585">
    <property type="entry name" value="G-patch"/>
    <property type="match status" value="1"/>
</dbReference>
<evidence type="ECO:0008006" key="6">
    <source>
        <dbReference type="Google" id="ProtNLM"/>
    </source>
</evidence>
<dbReference type="PANTHER" id="PTHR23106">
    <property type="entry name" value="ANGIOGENIC FACTOR WITH G PATCH AND FHA DOMAINS 1"/>
    <property type="match status" value="1"/>
</dbReference>
<organism evidence="4 5">
    <name type="scientific">Collybiopsis luxurians FD-317 M1</name>
    <dbReference type="NCBI Taxonomy" id="944289"/>
    <lineage>
        <taxon>Eukaryota</taxon>
        <taxon>Fungi</taxon>
        <taxon>Dikarya</taxon>
        <taxon>Basidiomycota</taxon>
        <taxon>Agaricomycotina</taxon>
        <taxon>Agaricomycetes</taxon>
        <taxon>Agaricomycetidae</taxon>
        <taxon>Agaricales</taxon>
        <taxon>Marasmiineae</taxon>
        <taxon>Omphalotaceae</taxon>
        <taxon>Collybiopsis</taxon>
        <taxon>Collybiopsis luxurians</taxon>
    </lineage>
</organism>
<keyword evidence="5" id="KW-1185">Reference proteome</keyword>
<name>A0A0D0C4T6_9AGAR</name>
<dbReference type="Gene3D" id="2.60.200.20">
    <property type="match status" value="1"/>
</dbReference>
<dbReference type="SMART" id="SM00240">
    <property type="entry name" value="FHA"/>
    <property type="match status" value="1"/>
</dbReference>
<dbReference type="InterPro" id="IPR053027">
    <property type="entry name" value="AGGF1"/>
</dbReference>
<protein>
    <recommendedName>
        <fullName evidence="6">Angiogenic factor with G patch and FHA domains 1</fullName>
    </recommendedName>
</protein>
<dbReference type="PROSITE" id="PS50006">
    <property type="entry name" value="FHA_DOMAIN"/>
    <property type="match status" value="1"/>
</dbReference>
<evidence type="ECO:0000256" key="1">
    <source>
        <dbReference type="SAM" id="MobiDB-lite"/>
    </source>
</evidence>
<dbReference type="EMBL" id="KN834765">
    <property type="protein sequence ID" value="KIK63146.1"/>
    <property type="molecule type" value="Genomic_DNA"/>
</dbReference>
<evidence type="ECO:0000313" key="4">
    <source>
        <dbReference type="EMBL" id="KIK63146.1"/>
    </source>
</evidence>
<feature type="region of interest" description="Disordered" evidence="1">
    <location>
        <begin position="279"/>
        <end position="311"/>
    </location>
</feature>
<dbReference type="PANTHER" id="PTHR23106:SF24">
    <property type="entry name" value="ANGIOGENIC FACTOR WITH G PATCH AND FHA DOMAINS 1"/>
    <property type="match status" value="1"/>
</dbReference>
<evidence type="ECO:0000259" key="2">
    <source>
        <dbReference type="PROSITE" id="PS50006"/>
    </source>
</evidence>
<dbReference type="GO" id="GO:0003676">
    <property type="term" value="F:nucleic acid binding"/>
    <property type="evidence" value="ECO:0007669"/>
    <property type="project" value="InterPro"/>
</dbReference>
<dbReference type="OrthoDB" id="21470at2759"/>
<feature type="domain" description="FHA" evidence="2">
    <location>
        <begin position="97"/>
        <end position="153"/>
    </location>
</feature>
<dbReference type="InterPro" id="IPR000253">
    <property type="entry name" value="FHA_dom"/>
</dbReference>
<feature type="compositionally biased region" description="Basic and acidic residues" evidence="1">
    <location>
        <begin position="56"/>
        <end position="65"/>
    </location>
</feature>
<dbReference type="SUPFAM" id="SSF49879">
    <property type="entry name" value="SMAD/FHA domain"/>
    <property type="match status" value="1"/>
</dbReference>
<reference evidence="4 5" key="1">
    <citation type="submission" date="2014-04" db="EMBL/GenBank/DDBJ databases">
        <title>Evolutionary Origins and Diversification of the Mycorrhizal Mutualists.</title>
        <authorList>
            <consortium name="DOE Joint Genome Institute"/>
            <consortium name="Mycorrhizal Genomics Consortium"/>
            <person name="Kohler A."/>
            <person name="Kuo A."/>
            <person name="Nagy L.G."/>
            <person name="Floudas D."/>
            <person name="Copeland A."/>
            <person name="Barry K.W."/>
            <person name="Cichocki N."/>
            <person name="Veneault-Fourrey C."/>
            <person name="LaButti K."/>
            <person name="Lindquist E.A."/>
            <person name="Lipzen A."/>
            <person name="Lundell T."/>
            <person name="Morin E."/>
            <person name="Murat C."/>
            <person name="Riley R."/>
            <person name="Ohm R."/>
            <person name="Sun H."/>
            <person name="Tunlid A."/>
            <person name="Henrissat B."/>
            <person name="Grigoriev I.V."/>
            <person name="Hibbett D.S."/>
            <person name="Martin F."/>
        </authorList>
    </citation>
    <scope>NUCLEOTIDE SEQUENCE [LARGE SCALE GENOMIC DNA]</scope>
    <source>
        <strain evidence="4 5">FD-317 M1</strain>
    </source>
</reference>
<evidence type="ECO:0000259" key="3">
    <source>
        <dbReference type="PROSITE" id="PS50174"/>
    </source>
</evidence>
<feature type="region of interest" description="Disordered" evidence="1">
    <location>
        <begin position="17"/>
        <end position="67"/>
    </location>
</feature>
<sequence length="364" mass="39715">MEDGEIPFKPSQAVWSSGLSRAHASSGPSSDYAHDQSYEWPWDAGTDGRNSGLEDCGSHSGRERNSGSPKTLLRLLVLKSRALPESRIAVIDVYSQVQLGRDNPVSENIPRIRLKEMEVSKLHATIYWDEASNTWGVVDMGSKHGTFLRHSNGLNADRSQFVDREIRLSSPRTASIPQSLYHLDQLTLGTTTFVVHIHESRLPCEECSPGVGEDIPLFASEKKRLSTKDISSSRTLSSKAALQQLKRKLISRHSMSSDLAANTSQYVDRSARRRALYPASSADAPGLSSTPSSHSATPPLRAEPTSQPAVPIPTTSLGYKLLVKQGWHAGTSLGITEGGRIEPLELKSNFDRSGLGSKNGDTFL</sequence>
<dbReference type="Proteomes" id="UP000053593">
    <property type="component" value="Unassembled WGS sequence"/>
</dbReference>
<accession>A0A0D0C4T6</accession>
<proteinExistence type="predicted"/>
<dbReference type="Pfam" id="PF00498">
    <property type="entry name" value="FHA"/>
    <property type="match status" value="1"/>
</dbReference>
<dbReference type="PROSITE" id="PS50174">
    <property type="entry name" value="G_PATCH"/>
    <property type="match status" value="1"/>
</dbReference>
<evidence type="ECO:0000313" key="5">
    <source>
        <dbReference type="Proteomes" id="UP000053593"/>
    </source>
</evidence>